<feature type="region of interest" description="Disordered" evidence="1">
    <location>
        <begin position="337"/>
        <end position="407"/>
    </location>
</feature>
<gene>
    <name evidence="2" type="ORF">Daus18300_006901</name>
</gene>
<dbReference type="Proteomes" id="UP001583177">
    <property type="component" value="Unassembled WGS sequence"/>
</dbReference>
<feature type="compositionally biased region" description="Polar residues" evidence="1">
    <location>
        <begin position="503"/>
        <end position="515"/>
    </location>
</feature>
<evidence type="ECO:0000313" key="3">
    <source>
        <dbReference type="Proteomes" id="UP001583177"/>
    </source>
</evidence>
<organism evidence="2 3">
    <name type="scientific">Diaporthe australafricana</name>
    <dbReference type="NCBI Taxonomy" id="127596"/>
    <lineage>
        <taxon>Eukaryota</taxon>
        <taxon>Fungi</taxon>
        <taxon>Dikarya</taxon>
        <taxon>Ascomycota</taxon>
        <taxon>Pezizomycotina</taxon>
        <taxon>Sordariomycetes</taxon>
        <taxon>Sordariomycetidae</taxon>
        <taxon>Diaporthales</taxon>
        <taxon>Diaporthaceae</taxon>
        <taxon>Diaporthe</taxon>
    </lineage>
</organism>
<feature type="compositionally biased region" description="Basic and acidic residues" evidence="1">
    <location>
        <begin position="537"/>
        <end position="555"/>
    </location>
</feature>
<evidence type="ECO:0000256" key="1">
    <source>
        <dbReference type="SAM" id="MobiDB-lite"/>
    </source>
</evidence>
<accession>A0ABR3WR02</accession>
<proteinExistence type="predicted"/>
<keyword evidence="3" id="KW-1185">Reference proteome</keyword>
<feature type="region of interest" description="Disordered" evidence="1">
    <location>
        <begin position="1"/>
        <end position="260"/>
    </location>
</feature>
<feature type="compositionally biased region" description="Low complexity" evidence="1">
    <location>
        <begin position="473"/>
        <end position="482"/>
    </location>
</feature>
<feature type="compositionally biased region" description="Basic residues" evidence="1">
    <location>
        <begin position="462"/>
        <end position="472"/>
    </location>
</feature>
<protein>
    <submittedName>
        <fullName evidence="2">Uncharacterized protein</fullName>
    </submittedName>
</protein>
<dbReference type="EMBL" id="JAWRVE010000058">
    <property type="protein sequence ID" value="KAL1866000.1"/>
    <property type="molecule type" value="Genomic_DNA"/>
</dbReference>
<feature type="compositionally biased region" description="Polar residues" evidence="1">
    <location>
        <begin position="1"/>
        <end position="12"/>
    </location>
</feature>
<evidence type="ECO:0000313" key="2">
    <source>
        <dbReference type="EMBL" id="KAL1866000.1"/>
    </source>
</evidence>
<reference evidence="2 3" key="1">
    <citation type="journal article" date="2024" name="IMA Fungus">
        <title>IMA Genome - F19 : A genome assembly and annotation guide to empower mycologists, including annotated draft genome sequences of Ceratocystis pirilliformis, Diaporthe australafricana, Fusarium ophioides, Paecilomyces lecythidis, and Sporothrix stenoceras.</title>
        <authorList>
            <person name="Aylward J."/>
            <person name="Wilson A.M."/>
            <person name="Visagie C.M."/>
            <person name="Spraker J."/>
            <person name="Barnes I."/>
            <person name="Buitendag C."/>
            <person name="Ceriani C."/>
            <person name="Del Mar Angel L."/>
            <person name="du Plessis D."/>
            <person name="Fuchs T."/>
            <person name="Gasser K."/>
            <person name="Kramer D."/>
            <person name="Li W."/>
            <person name="Munsamy K."/>
            <person name="Piso A."/>
            <person name="Price J.L."/>
            <person name="Sonnekus B."/>
            <person name="Thomas C."/>
            <person name="van der Nest A."/>
            <person name="van Dijk A."/>
            <person name="van Heerden A."/>
            <person name="van Vuuren N."/>
            <person name="Yilmaz N."/>
            <person name="Duong T.A."/>
            <person name="van der Merwe N.A."/>
            <person name="Wingfield M.J."/>
            <person name="Wingfield B.D."/>
        </authorList>
    </citation>
    <scope>NUCLEOTIDE SEQUENCE [LARGE SCALE GENOMIC DNA]</scope>
    <source>
        <strain evidence="2 3">CMW 18300</strain>
    </source>
</reference>
<feature type="region of interest" description="Disordered" evidence="1">
    <location>
        <begin position="448"/>
        <end position="563"/>
    </location>
</feature>
<name>A0ABR3WR02_9PEZI</name>
<comment type="caution">
    <text evidence="2">The sequence shown here is derived from an EMBL/GenBank/DDBJ whole genome shotgun (WGS) entry which is preliminary data.</text>
</comment>
<feature type="compositionally biased region" description="Basic and acidic residues" evidence="1">
    <location>
        <begin position="448"/>
        <end position="461"/>
    </location>
</feature>
<sequence length="578" mass="62823">MASDTVPSTSVYHSERSDRPIRPLPKRRLRERLSPEVADSIEYPPARQSAPALFSYPCNLKGGLSEEESSSSTRDLRSDFSGRHTPRTNGASELDEVSTRRAVVARPPTESLGRSPRLLQKSETTRQAHAPQPPPSATSSADGYDSFENTNNKKKRKIPTAGEMNGAHGLSDHGLNDTHAVSPGLAAIPDRPGENGSSTSVPYYGSGSFMSAGQNVSGPGRGRFGRARSGRSPLQTLSDASGNWLGRNSKNRPGPWSPTAQSTGIISNAIANAEKLPALEGQENTSLLHQQSSVKATPAATQFTFTCDSQVPGTLAWPGSDPKMSGSVAMDYNQAPAGTYTHSRVGPTHQPAGAPGVPGQENPPSDSSLRGEAPRSATLERKNRRRAARDLHLQARRRREGTARQNFLNPPKLEDQWICEFCEYERIFGYPPVALIRQYEIKDRKIRQQEEERRRVWEKAKARSRKGKKSKAPSKNSANNNGNGAGTGSNVHNHTNDAHTAPPMNNTQSQDTQSDVFDDEEYEVERNYELDPSQRPADFDRAQNTHLGTAEHDHGGSVSGAGGIGVEAVRYEGERGKV</sequence>